<dbReference type="CDD" id="cd06257">
    <property type="entry name" value="DnaJ"/>
    <property type="match status" value="1"/>
</dbReference>
<dbReference type="PANTHER" id="PTHR14021">
    <property type="entry name" value="IRON-SULFUR CLUSTER CO-CHAPERONE PROTEIN HSCB"/>
    <property type="match status" value="1"/>
</dbReference>
<dbReference type="Pfam" id="PF07743">
    <property type="entry name" value="HSCB_C"/>
    <property type="match status" value="1"/>
</dbReference>
<comment type="caution">
    <text evidence="6">The sequence shown here is derived from an EMBL/GenBank/DDBJ whole genome shotgun (WGS) entry which is preliminary data.</text>
</comment>
<evidence type="ECO:0000313" key="8">
    <source>
        <dbReference type="Proteomes" id="UP000030856"/>
    </source>
</evidence>
<dbReference type="GO" id="GO:1990230">
    <property type="term" value="C:iron-sulfur cluster transfer complex"/>
    <property type="evidence" value="ECO:0007669"/>
    <property type="project" value="TreeGrafter"/>
</dbReference>
<evidence type="ECO:0000313" key="7">
    <source>
        <dbReference type="EMBL" id="OOY34578.1"/>
    </source>
</evidence>
<accession>A0A0B0H8E9</accession>
<dbReference type="Proteomes" id="UP000030856">
    <property type="component" value="Unassembled WGS sequence"/>
</dbReference>
<comment type="subunit">
    <text evidence="4">Interacts with HscA and stimulates its ATPase activity.</text>
</comment>
<dbReference type="STRING" id="2340.JV46_04100"/>
<dbReference type="NCBIfam" id="TIGR00714">
    <property type="entry name" value="hscB"/>
    <property type="match status" value="1"/>
</dbReference>
<dbReference type="InterPro" id="IPR009073">
    <property type="entry name" value="HscB_oligo_C"/>
</dbReference>
<dbReference type="HAMAP" id="MF_00682">
    <property type="entry name" value="HscB"/>
    <property type="match status" value="1"/>
</dbReference>
<dbReference type="SMART" id="SM00271">
    <property type="entry name" value="DnaJ"/>
    <property type="match status" value="1"/>
</dbReference>
<dbReference type="RefSeq" id="WP_043117142.1">
    <property type="nucleotide sequence ID" value="NZ_JRAA01000002.1"/>
</dbReference>
<evidence type="ECO:0000259" key="5">
    <source>
        <dbReference type="PROSITE" id="PS50076"/>
    </source>
</evidence>
<dbReference type="Gene3D" id="1.10.287.110">
    <property type="entry name" value="DnaJ domain"/>
    <property type="match status" value="1"/>
</dbReference>
<proteinExistence type="inferred from homology"/>
<evidence type="ECO:0000256" key="1">
    <source>
        <dbReference type="ARBA" id="ARBA00010476"/>
    </source>
</evidence>
<dbReference type="GO" id="GO:0051259">
    <property type="term" value="P:protein complex oligomerization"/>
    <property type="evidence" value="ECO:0007669"/>
    <property type="project" value="InterPro"/>
</dbReference>
<dbReference type="PROSITE" id="PS50076">
    <property type="entry name" value="DNAJ_2"/>
    <property type="match status" value="1"/>
</dbReference>
<dbReference type="InterPro" id="IPR001623">
    <property type="entry name" value="DnaJ_domain"/>
</dbReference>
<reference evidence="7 9" key="2">
    <citation type="submission" date="2016-11" db="EMBL/GenBank/DDBJ databases">
        <title>Mixed transmission modes and dynamic genome evolution in an obligate animal-bacterial symbiosis.</title>
        <authorList>
            <person name="Russell S.L."/>
            <person name="Corbett-Detig R.B."/>
            <person name="Cavanaugh C.M."/>
        </authorList>
    </citation>
    <scope>NUCLEOTIDE SEQUENCE [LARGE SCALE GENOMIC DNA]</scope>
    <source>
        <strain evidence="7">MA-KB16</strain>
    </source>
</reference>
<comment type="function">
    <text evidence="3 4">Co-chaperone involved in the maturation of iron-sulfur cluster-containing proteins. Seems to help targeting proteins to be folded toward HscA.</text>
</comment>
<dbReference type="InterPro" id="IPR004640">
    <property type="entry name" value="HscB"/>
</dbReference>
<dbReference type="AlphaFoldDB" id="A0A0B0H8E9"/>
<dbReference type="Proteomes" id="UP000190962">
    <property type="component" value="Unassembled WGS sequence"/>
</dbReference>
<gene>
    <name evidence="4 6" type="primary">hscB</name>
    <name evidence="7" type="ORF">BOV88_08975</name>
    <name evidence="6" type="ORF">JV46_04100</name>
</gene>
<dbReference type="PANTHER" id="PTHR14021:SF15">
    <property type="entry name" value="IRON-SULFUR CLUSTER CO-CHAPERONE PROTEIN HSCB"/>
    <property type="match status" value="1"/>
</dbReference>
<evidence type="ECO:0000256" key="2">
    <source>
        <dbReference type="ARBA" id="ARBA00023186"/>
    </source>
</evidence>
<dbReference type="InterPro" id="IPR036869">
    <property type="entry name" value="J_dom_sf"/>
</dbReference>
<evidence type="ECO:0000313" key="6">
    <source>
        <dbReference type="EMBL" id="KHF24912.1"/>
    </source>
</evidence>
<evidence type="ECO:0000256" key="3">
    <source>
        <dbReference type="ARBA" id="ARBA00025596"/>
    </source>
</evidence>
<keyword evidence="8" id="KW-1185">Reference proteome</keyword>
<dbReference type="EMBL" id="MPNX01000013">
    <property type="protein sequence ID" value="OOY34578.1"/>
    <property type="molecule type" value="Genomic_DNA"/>
</dbReference>
<name>A0A0B0H8E9_SOVGS</name>
<evidence type="ECO:0000313" key="9">
    <source>
        <dbReference type="Proteomes" id="UP000190962"/>
    </source>
</evidence>
<dbReference type="Gene3D" id="1.20.1280.20">
    <property type="entry name" value="HscB, C-terminal domain"/>
    <property type="match status" value="1"/>
</dbReference>
<protein>
    <recommendedName>
        <fullName evidence="4">Co-chaperone protein HscB homolog</fullName>
    </recommendedName>
</protein>
<dbReference type="OrthoDB" id="287587at2"/>
<dbReference type="GO" id="GO:0006457">
    <property type="term" value="P:protein folding"/>
    <property type="evidence" value="ECO:0007669"/>
    <property type="project" value="UniProtKB-UniRule"/>
</dbReference>
<dbReference type="SUPFAM" id="SSF47144">
    <property type="entry name" value="HSC20 (HSCB), C-terminal oligomerisation domain"/>
    <property type="match status" value="1"/>
</dbReference>
<organism evidence="6 8">
    <name type="scientific">Solemya velum gill symbiont</name>
    <dbReference type="NCBI Taxonomy" id="2340"/>
    <lineage>
        <taxon>Bacteria</taxon>
        <taxon>Pseudomonadati</taxon>
        <taxon>Pseudomonadota</taxon>
        <taxon>Gammaproteobacteria</taxon>
        <taxon>sulfur-oxidizing symbionts</taxon>
    </lineage>
</organism>
<dbReference type="InterPro" id="IPR036386">
    <property type="entry name" value="HscB_C_sf"/>
</dbReference>
<sequence length="182" mass="20938">MLDLSKNYFELFGLPAEYQVEIPALRERYRELQGAVHPDRYAAGSDEEKRKALQSAAYVNEAFETLKDPMLRARYLLSLHGVDMELGAETTRDAAFLMQQLEMREDLEALRHTDDSFDTLGEFMDRVSGMIKALVSRITVDFETPSKENLEDARETVRKMQFLNKLYAEAQAVEAQLEEEFG</sequence>
<keyword evidence="2 4" id="KW-0143">Chaperone</keyword>
<reference evidence="6 8" key="1">
    <citation type="journal article" date="2014" name="BMC Genomics">
        <title>The genome of the intracellular bacterium of the coastal bivalve, Solemya velum: a blueprint for thriving in and out of symbiosis.</title>
        <authorList>
            <person name="Dmytrenko O."/>
            <person name="Russell S.L."/>
            <person name="Loo W.T."/>
            <person name="Fontanez K.M."/>
            <person name="Liao L."/>
            <person name="Roeselers G."/>
            <person name="Sharma R."/>
            <person name="Stewart F.J."/>
            <person name="Newton I.L."/>
            <person name="Woyke T."/>
            <person name="Wu D."/>
            <person name="Lang J.M."/>
            <person name="Eisen J.A."/>
            <person name="Cavanaugh C.M."/>
        </authorList>
    </citation>
    <scope>NUCLEOTIDE SEQUENCE [LARGE SCALE GENOMIC DNA]</scope>
    <source>
        <strain evidence="6 8">WH</strain>
    </source>
</reference>
<feature type="domain" description="J" evidence="5">
    <location>
        <begin position="7"/>
        <end position="81"/>
    </location>
</feature>
<dbReference type="GO" id="GO:0051087">
    <property type="term" value="F:protein-folding chaperone binding"/>
    <property type="evidence" value="ECO:0007669"/>
    <property type="project" value="InterPro"/>
</dbReference>
<dbReference type="EMBL" id="JRAA01000002">
    <property type="protein sequence ID" value="KHF24912.1"/>
    <property type="molecule type" value="Genomic_DNA"/>
</dbReference>
<dbReference type="GO" id="GO:0001671">
    <property type="term" value="F:ATPase activator activity"/>
    <property type="evidence" value="ECO:0007669"/>
    <property type="project" value="InterPro"/>
</dbReference>
<dbReference type="GO" id="GO:0044571">
    <property type="term" value="P:[2Fe-2S] cluster assembly"/>
    <property type="evidence" value="ECO:0007669"/>
    <property type="project" value="InterPro"/>
</dbReference>
<dbReference type="SUPFAM" id="SSF46565">
    <property type="entry name" value="Chaperone J-domain"/>
    <property type="match status" value="1"/>
</dbReference>
<dbReference type="eggNOG" id="COG1076">
    <property type="taxonomic scope" value="Bacteria"/>
</dbReference>
<comment type="similarity">
    <text evidence="1 4">Belongs to the HscB family.</text>
</comment>
<evidence type="ECO:0000256" key="4">
    <source>
        <dbReference type="HAMAP-Rule" id="MF_00682"/>
    </source>
</evidence>